<protein>
    <recommendedName>
        <fullName evidence="4">C2 domain-containing protein</fullName>
    </recommendedName>
</protein>
<dbReference type="CDD" id="cd08373">
    <property type="entry name" value="C2A_Ferlin"/>
    <property type="match status" value="1"/>
</dbReference>
<evidence type="ECO:0000256" key="1">
    <source>
        <dbReference type="ARBA" id="ARBA00022723"/>
    </source>
</evidence>
<dbReference type="InterPro" id="IPR035892">
    <property type="entry name" value="C2_domain_sf"/>
</dbReference>
<evidence type="ECO:0000259" key="4">
    <source>
        <dbReference type="PROSITE" id="PS50004"/>
    </source>
</evidence>
<dbReference type="PANTHER" id="PTHR45911">
    <property type="entry name" value="C2 DOMAIN-CONTAINING PROTEIN"/>
    <property type="match status" value="1"/>
</dbReference>
<dbReference type="Proteomes" id="UP000593567">
    <property type="component" value="Unassembled WGS sequence"/>
</dbReference>
<dbReference type="PROSITE" id="PS50004">
    <property type="entry name" value="C2"/>
    <property type="match status" value="1"/>
</dbReference>
<dbReference type="OrthoDB" id="270970at2759"/>
<keyword evidence="2" id="KW-0106">Calcium</keyword>
<comment type="caution">
    <text evidence="5">The sequence shown here is derived from an EMBL/GenBank/DDBJ whole genome shotgun (WGS) entry which is preliminary data.</text>
</comment>
<proteinExistence type="predicted"/>
<evidence type="ECO:0000313" key="5">
    <source>
        <dbReference type="EMBL" id="KAF6018507.1"/>
    </source>
</evidence>
<organism evidence="5 6">
    <name type="scientific">Bugula neritina</name>
    <name type="common">Brown bryozoan</name>
    <name type="synonym">Sertularia neritina</name>
    <dbReference type="NCBI Taxonomy" id="10212"/>
    <lineage>
        <taxon>Eukaryota</taxon>
        <taxon>Metazoa</taxon>
        <taxon>Spiralia</taxon>
        <taxon>Lophotrochozoa</taxon>
        <taxon>Bryozoa</taxon>
        <taxon>Gymnolaemata</taxon>
        <taxon>Cheilostomatida</taxon>
        <taxon>Flustrina</taxon>
        <taxon>Buguloidea</taxon>
        <taxon>Bugulidae</taxon>
        <taxon>Bugula</taxon>
    </lineage>
</organism>
<dbReference type="Gene3D" id="2.60.40.150">
    <property type="entry name" value="C2 domain"/>
    <property type="match status" value="1"/>
</dbReference>
<name>A0A7J7IY77_BUGNE</name>
<evidence type="ECO:0000313" key="6">
    <source>
        <dbReference type="Proteomes" id="UP000593567"/>
    </source>
</evidence>
<dbReference type="SUPFAM" id="SSF49562">
    <property type="entry name" value="C2 domain (Calcium/lipid-binding domain, CaLB)"/>
    <property type="match status" value="1"/>
</dbReference>
<sequence length="189" mass="20142">MSFTVLAKKASNVPKEKFGKSDPYCQIVYQGQKQKTKVVKDSDAPEWNETLGFDLAGKALESTESITVELKDWERIGSDKLLGQAVVPARDLINSKDLELSVKLSDKNGRPTETTVDLQLKYVAPASGGGGGGGSGGDAVDGGGDGEDFDEDDPEGEIDEPGPDGKPTAASAARKRKRDRQKMKAKLSN</sequence>
<feature type="compositionally biased region" description="Basic residues" evidence="3">
    <location>
        <begin position="173"/>
        <end position="189"/>
    </location>
</feature>
<keyword evidence="1" id="KW-0479">Metal-binding</keyword>
<keyword evidence="6" id="KW-1185">Reference proteome</keyword>
<dbReference type="GO" id="GO:0016020">
    <property type="term" value="C:membrane"/>
    <property type="evidence" value="ECO:0007669"/>
    <property type="project" value="TreeGrafter"/>
</dbReference>
<evidence type="ECO:0000256" key="2">
    <source>
        <dbReference type="ARBA" id="ARBA00022837"/>
    </source>
</evidence>
<feature type="region of interest" description="Disordered" evidence="3">
    <location>
        <begin position="123"/>
        <end position="189"/>
    </location>
</feature>
<reference evidence="5" key="1">
    <citation type="submission" date="2020-06" db="EMBL/GenBank/DDBJ databases">
        <title>Draft genome of Bugula neritina, a colonial animal packing powerful symbionts and potential medicines.</title>
        <authorList>
            <person name="Rayko M."/>
        </authorList>
    </citation>
    <scope>NUCLEOTIDE SEQUENCE [LARGE SCALE GENOMIC DNA]</scope>
    <source>
        <strain evidence="5">Kwan_BN1</strain>
    </source>
</reference>
<dbReference type="InterPro" id="IPR037726">
    <property type="entry name" value="C2A_Ferlin"/>
</dbReference>
<dbReference type="AlphaFoldDB" id="A0A7J7IY77"/>
<dbReference type="InterPro" id="IPR000008">
    <property type="entry name" value="C2_dom"/>
</dbReference>
<dbReference type="Pfam" id="PF00168">
    <property type="entry name" value="C2"/>
    <property type="match status" value="1"/>
</dbReference>
<dbReference type="PANTHER" id="PTHR45911:SF4">
    <property type="entry name" value="MULTIPLE C2 AND TRANSMEMBRANE DOMAIN-CONTAINING PROTEIN"/>
    <property type="match status" value="1"/>
</dbReference>
<dbReference type="EMBL" id="VXIV02003300">
    <property type="protein sequence ID" value="KAF6018507.1"/>
    <property type="molecule type" value="Genomic_DNA"/>
</dbReference>
<feature type="compositionally biased region" description="Acidic residues" evidence="3">
    <location>
        <begin position="144"/>
        <end position="162"/>
    </location>
</feature>
<dbReference type="SMART" id="SM00239">
    <property type="entry name" value="C2"/>
    <property type="match status" value="1"/>
</dbReference>
<dbReference type="GO" id="GO:0005509">
    <property type="term" value="F:calcium ion binding"/>
    <property type="evidence" value="ECO:0007669"/>
    <property type="project" value="TreeGrafter"/>
</dbReference>
<feature type="compositionally biased region" description="Gly residues" evidence="3">
    <location>
        <begin position="127"/>
        <end position="143"/>
    </location>
</feature>
<feature type="domain" description="C2" evidence="4">
    <location>
        <begin position="1"/>
        <end position="102"/>
    </location>
</feature>
<gene>
    <name evidence="5" type="ORF">EB796_023182</name>
</gene>
<accession>A0A7J7IY77</accession>
<evidence type="ECO:0000256" key="3">
    <source>
        <dbReference type="SAM" id="MobiDB-lite"/>
    </source>
</evidence>